<keyword evidence="5" id="KW-0346">Stress response</keyword>
<sequence>MTEAAGQSQAFQADVARLLHLMVHSIYSDRDIFLRELLSNAADACEKLRYEALANAEFAAAPFKILIALDKEAGVLSVEDNGVGMTREELADSLGTIARSGTRAFLDRLGARPESAEAGDDAEAPETEAGAEKNPHVDLIGQFGIGFYSAFMVADRVDVYSRRAGSNEAFVWSSDGKGAFTIAPLVLDQAPEHGTRVALHINDASKEYLDPYKIEQIVREHSSALAAPIDLVESPGAEPRRLSDGQALWTKPKSAIKPEEYADFYHTISGQFDEPALTVHWRAEGRHEYTVLAFVPSSRPFDLFNPERHGRGKLYVRHVLISDDAEILPRWLRFVRIVVDSADLPLNVSREMIQESPVFGAIKKAVANRLLQELVKLSESDPAKFAEVWEHFGVVLKEGLYESPEKRAALFDLARFASSTHPEGARTLKEYVAGLKENQTAIYYLLGDDLKRLAASPQLEGFAARGVEVLLLPDPIDAFWVGTAAGYDGKPFKSVTQGAADIASIPRLDAKADAEPETKQPANLAVLFALMKQTLEGAVEEVRASERLAQSPACLIAPDRGPDRRLEQLLAEHGQLGAATKPILEINPKHPLIEALAGLIGSSDKQKIEDITWLIFDEARLMEGEKPQNASDFAARLTRILIEAAARPAA</sequence>
<dbReference type="Proteomes" id="UP000236286">
    <property type="component" value="Unassembled WGS sequence"/>
</dbReference>
<gene>
    <name evidence="5" type="primary">htpG</name>
    <name evidence="8" type="ORF">CR492_07095</name>
</gene>
<evidence type="ECO:0000313" key="8">
    <source>
        <dbReference type="EMBL" id="PNG26745.1"/>
    </source>
</evidence>
<proteinExistence type="inferred from homology"/>
<accession>A0A2J7TJ13</accession>
<evidence type="ECO:0000256" key="6">
    <source>
        <dbReference type="PIRSR" id="PIRSR002583-1"/>
    </source>
</evidence>
<dbReference type="EMBL" id="PDZR01000005">
    <property type="protein sequence ID" value="PNG26745.1"/>
    <property type="molecule type" value="Genomic_DNA"/>
</dbReference>
<dbReference type="GO" id="GO:0140662">
    <property type="term" value="F:ATP-dependent protein folding chaperone"/>
    <property type="evidence" value="ECO:0007669"/>
    <property type="project" value="InterPro"/>
</dbReference>
<feature type="region of interest" description="Disordered" evidence="7">
    <location>
        <begin position="113"/>
        <end position="133"/>
    </location>
</feature>
<dbReference type="PROSITE" id="PS00298">
    <property type="entry name" value="HSP90"/>
    <property type="match status" value="1"/>
</dbReference>
<dbReference type="Gene3D" id="1.20.120.790">
    <property type="entry name" value="Heat shock protein 90, C-terminal domain"/>
    <property type="match status" value="1"/>
</dbReference>
<reference evidence="8 9" key="1">
    <citation type="submission" date="2017-10" db="EMBL/GenBank/DDBJ databases">
        <title>Genome announcement of Methylocella silvestris TVC from permafrost.</title>
        <authorList>
            <person name="Wang J."/>
            <person name="Geng K."/>
            <person name="Ul-Haque F."/>
            <person name="Crombie A.T."/>
            <person name="Street L.E."/>
            <person name="Wookey P.A."/>
            <person name="Murrell J.C."/>
            <person name="Pratscher J."/>
        </authorList>
    </citation>
    <scope>NUCLEOTIDE SEQUENCE [LARGE SCALE GENOMIC DNA]</scope>
    <source>
        <strain evidence="8 9">TVC</strain>
    </source>
</reference>
<dbReference type="PANTHER" id="PTHR11528">
    <property type="entry name" value="HEAT SHOCK PROTEIN 90 FAMILY MEMBER"/>
    <property type="match status" value="1"/>
</dbReference>
<dbReference type="GO" id="GO:0051082">
    <property type="term" value="F:unfolded protein binding"/>
    <property type="evidence" value="ECO:0007669"/>
    <property type="project" value="UniProtKB-UniRule"/>
</dbReference>
<dbReference type="PIRSF" id="PIRSF002583">
    <property type="entry name" value="Hsp90"/>
    <property type="match status" value="1"/>
</dbReference>
<keyword evidence="5" id="KW-0963">Cytoplasm</keyword>
<feature type="binding site" evidence="6">
    <location>
        <position position="85"/>
    </location>
    <ligand>
        <name>ATP</name>
        <dbReference type="ChEBI" id="CHEBI:30616"/>
    </ligand>
</feature>
<comment type="function">
    <text evidence="5">Molecular chaperone. Has ATPase activity.</text>
</comment>
<dbReference type="SUPFAM" id="SSF54211">
    <property type="entry name" value="Ribosomal protein S5 domain 2-like"/>
    <property type="match status" value="1"/>
</dbReference>
<dbReference type="GO" id="GO:0005737">
    <property type="term" value="C:cytoplasm"/>
    <property type="evidence" value="ECO:0007669"/>
    <property type="project" value="UniProtKB-SubCell"/>
</dbReference>
<feature type="binding site" evidence="6">
    <location>
        <begin position="100"/>
        <end position="101"/>
    </location>
    <ligand>
        <name>ATP</name>
        <dbReference type="ChEBI" id="CHEBI:30616"/>
    </ligand>
</feature>
<dbReference type="PRINTS" id="PR00775">
    <property type="entry name" value="HEATSHOCK90"/>
</dbReference>
<dbReference type="SUPFAM" id="SSF110942">
    <property type="entry name" value="HSP90 C-terminal domain"/>
    <property type="match status" value="1"/>
</dbReference>
<dbReference type="RefSeq" id="WP_102843039.1">
    <property type="nucleotide sequence ID" value="NZ_PDZR01000005.1"/>
</dbReference>
<evidence type="ECO:0000256" key="2">
    <source>
        <dbReference type="ARBA" id="ARBA00022741"/>
    </source>
</evidence>
<keyword evidence="3 5" id="KW-0067">ATP-binding</keyword>
<evidence type="ECO:0000256" key="1">
    <source>
        <dbReference type="ARBA" id="ARBA00008239"/>
    </source>
</evidence>
<dbReference type="CDD" id="cd16927">
    <property type="entry name" value="HATPase_Hsp90-like"/>
    <property type="match status" value="1"/>
</dbReference>
<keyword evidence="2 5" id="KW-0547">Nucleotide-binding</keyword>
<dbReference type="GO" id="GO:0016887">
    <property type="term" value="F:ATP hydrolysis activity"/>
    <property type="evidence" value="ECO:0007669"/>
    <property type="project" value="InterPro"/>
</dbReference>
<dbReference type="Gene3D" id="3.30.230.80">
    <property type="match status" value="1"/>
</dbReference>
<keyword evidence="4 5" id="KW-0143">Chaperone</keyword>
<dbReference type="Gene3D" id="3.30.565.10">
    <property type="entry name" value="Histidine kinase-like ATPase, C-terminal domain"/>
    <property type="match status" value="1"/>
</dbReference>
<dbReference type="GO" id="GO:0005524">
    <property type="term" value="F:ATP binding"/>
    <property type="evidence" value="ECO:0007669"/>
    <property type="project" value="UniProtKB-UniRule"/>
</dbReference>
<dbReference type="InterPro" id="IPR020575">
    <property type="entry name" value="Hsp90_N"/>
</dbReference>
<organism evidence="8 9">
    <name type="scientific">Methylocella silvestris</name>
    <dbReference type="NCBI Taxonomy" id="199596"/>
    <lineage>
        <taxon>Bacteria</taxon>
        <taxon>Pseudomonadati</taxon>
        <taxon>Pseudomonadota</taxon>
        <taxon>Alphaproteobacteria</taxon>
        <taxon>Hyphomicrobiales</taxon>
        <taxon>Beijerinckiaceae</taxon>
        <taxon>Methylocella</taxon>
    </lineage>
</organism>
<dbReference type="InterPro" id="IPR037196">
    <property type="entry name" value="HSP90_C"/>
</dbReference>
<comment type="subcellular location">
    <subcellularLocation>
        <location evidence="5">Cytoplasm</location>
    </subcellularLocation>
</comment>
<dbReference type="InterPro" id="IPR036890">
    <property type="entry name" value="HATPase_C_sf"/>
</dbReference>
<protein>
    <recommendedName>
        <fullName evidence="5">Chaperone protein HtpG</fullName>
    </recommendedName>
    <alternativeName>
        <fullName evidence="5">Heat shock protein HtpG</fullName>
    </alternativeName>
    <alternativeName>
        <fullName evidence="5">High temperature protein G</fullName>
    </alternativeName>
</protein>
<dbReference type="HAMAP" id="MF_00505">
    <property type="entry name" value="HSP90"/>
    <property type="match status" value="1"/>
</dbReference>
<evidence type="ECO:0000256" key="7">
    <source>
        <dbReference type="SAM" id="MobiDB-lite"/>
    </source>
</evidence>
<dbReference type="InterPro" id="IPR019805">
    <property type="entry name" value="Heat_shock_protein_90_CS"/>
</dbReference>
<dbReference type="Pfam" id="PF00183">
    <property type="entry name" value="HSP90"/>
    <property type="match status" value="1"/>
</dbReference>
<feature type="binding site" evidence="6">
    <location>
        <position position="40"/>
    </location>
    <ligand>
        <name>ATP</name>
        <dbReference type="ChEBI" id="CHEBI:30616"/>
    </ligand>
</feature>
<feature type="region of interest" description="C" evidence="5">
    <location>
        <begin position="569"/>
        <end position="650"/>
    </location>
</feature>
<dbReference type="InterPro" id="IPR001404">
    <property type="entry name" value="Hsp90_fam"/>
</dbReference>
<feature type="region of interest" description="A; substrate-binding" evidence="5">
    <location>
        <begin position="1"/>
        <end position="350"/>
    </location>
</feature>
<feature type="binding site" evidence="6">
    <location>
        <position position="80"/>
    </location>
    <ligand>
        <name>ATP</name>
        <dbReference type="ChEBI" id="CHEBI:30616"/>
    </ligand>
</feature>
<evidence type="ECO:0000256" key="5">
    <source>
        <dbReference type="HAMAP-Rule" id="MF_00505"/>
    </source>
</evidence>
<dbReference type="SUPFAM" id="SSF55874">
    <property type="entry name" value="ATPase domain of HSP90 chaperone/DNA topoisomerase II/histidine kinase"/>
    <property type="match status" value="1"/>
</dbReference>
<feature type="binding site" evidence="6">
    <location>
        <position position="36"/>
    </location>
    <ligand>
        <name>ATP</name>
        <dbReference type="ChEBI" id="CHEBI:30616"/>
    </ligand>
</feature>
<comment type="similarity">
    <text evidence="1 5">Belongs to the heat shock protein 90 family.</text>
</comment>
<feature type="binding site" evidence="6">
    <location>
        <begin position="142"/>
        <end position="147"/>
    </location>
    <ligand>
        <name>ATP</name>
        <dbReference type="ChEBI" id="CHEBI:30616"/>
    </ligand>
</feature>
<name>A0A2J7TJ13_METSI</name>
<feature type="binding site" evidence="6">
    <location>
        <position position="350"/>
    </location>
    <ligand>
        <name>ATP</name>
        <dbReference type="ChEBI" id="CHEBI:30616"/>
    </ligand>
</feature>
<dbReference type="Pfam" id="PF13589">
    <property type="entry name" value="HATPase_c_3"/>
    <property type="match status" value="1"/>
</dbReference>
<feature type="compositionally biased region" description="Acidic residues" evidence="7">
    <location>
        <begin position="117"/>
        <end position="126"/>
    </location>
</feature>
<comment type="caution">
    <text evidence="5">Lacks conserved residue(s) required for the propagation of feature annotation.</text>
</comment>
<evidence type="ECO:0000313" key="9">
    <source>
        <dbReference type="Proteomes" id="UP000236286"/>
    </source>
</evidence>
<comment type="subunit">
    <text evidence="5">Homodimer.</text>
</comment>
<dbReference type="InterPro" id="IPR020568">
    <property type="entry name" value="Ribosomal_Su5_D2-typ_SF"/>
</dbReference>
<dbReference type="NCBIfam" id="NF003555">
    <property type="entry name" value="PRK05218.1"/>
    <property type="match status" value="1"/>
</dbReference>
<dbReference type="OrthoDB" id="9802640at2"/>
<dbReference type="AlphaFoldDB" id="A0A2J7TJ13"/>
<evidence type="ECO:0000256" key="3">
    <source>
        <dbReference type="ARBA" id="ARBA00022840"/>
    </source>
</evidence>
<comment type="caution">
    <text evidence="8">The sequence shown here is derived from an EMBL/GenBank/DDBJ whole genome shotgun (WGS) entry which is preliminary data.</text>
</comment>
<evidence type="ECO:0000256" key="4">
    <source>
        <dbReference type="ARBA" id="ARBA00023186"/>
    </source>
</evidence>
<feature type="binding site" evidence="6">
    <location>
        <position position="195"/>
    </location>
    <ligand>
        <name>ATP</name>
        <dbReference type="ChEBI" id="CHEBI:30616"/>
    </ligand>
</feature>
<dbReference type="Gene3D" id="3.40.50.11260">
    <property type="match status" value="1"/>
</dbReference>